<keyword evidence="2" id="KW-0472">Membrane</keyword>
<sequence length="390" mass="42485">MTEHEQDKLQTPSPAKAADTTRAPTQDSSGEKASVGGAKNTGQSAQPAGAEKASNAGGSVAGKAEHPARRPALRRLAWLLLVTAVVAAVAAAGFSFWQINQRAIAAFGLQQQSLETRLEESQRQIAQLQVGNQESSAAWQQAVSKLETLVIDSAQRLNRVANRNENRWPLEEALTLTRLAQQRLQLDASALVATGLLRSADEILSTLDQAAVLPLRRQLAIDLLALDSVASADVNGLYFALDALAGQIKALSWVPKPSLPKALPVNDTPLTGFWHSLKQIVVIQRLDVPMQAPALMNDFERWRQHQLLLIDQSQLALLARNQDLFDVALSQTRDVLAQMASQFPTEVWQQQLTAMQTAVLNPQWPDLQGSRAAIEMYLSEQTAPVVEVTQ</sequence>
<keyword evidence="2" id="KW-1133">Transmembrane helix</keyword>
<dbReference type="OrthoDB" id="5739852at2"/>
<keyword evidence="4" id="KW-1185">Reference proteome</keyword>
<keyword evidence="2" id="KW-0812">Transmembrane</keyword>
<evidence type="ECO:0000313" key="4">
    <source>
        <dbReference type="Proteomes" id="UP000229757"/>
    </source>
</evidence>
<protein>
    <submittedName>
        <fullName evidence="3">Uroporphyrinogen-III methyltransferase</fullName>
        <ecNumber evidence="3">2.1.1.107</ecNumber>
    </submittedName>
</protein>
<accession>A0A2K8KRZ2</accession>
<dbReference type="Pfam" id="PF04375">
    <property type="entry name" value="HemX"/>
    <property type="match status" value="1"/>
</dbReference>
<gene>
    <name evidence="3" type="ORF">REIFOR_00506</name>
</gene>
<feature type="transmembrane region" description="Helical" evidence="2">
    <location>
        <begin position="76"/>
        <end position="97"/>
    </location>
</feature>
<dbReference type="EC" id="2.1.1.107" evidence="3"/>
<dbReference type="Proteomes" id="UP000229757">
    <property type="component" value="Chromosome"/>
</dbReference>
<dbReference type="RefSeq" id="WP_100256061.1">
    <property type="nucleotide sequence ID" value="NZ_CP011797.1"/>
</dbReference>
<dbReference type="AlphaFoldDB" id="A0A2K8KRZ2"/>
<dbReference type="InterPro" id="IPR007470">
    <property type="entry name" value="HemX"/>
</dbReference>
<reference evidence="3 4" key="1">
    <citation type="journal article" date="2017" name="Environ. Microbiol.">
        <title>Genomic and physiological analyses of 'Reinekea forsetii' reveal a versatile opportunistic lifestyle during spring algae blooms.</title>
        <authorList>
            <person name="Avci B."/>
            <person name="Hahnke R.L."/>
            <person name="Chafee M."/>
            <person name="Fischer T."/>
            <person name="Gruber-Vodicka H."/>
            <person name="Tegetmeyer H.E."/>
            <person name="Harder J."/>
            <person name="Fuchs B.M."/>
            <person name="Amann R.I."/>
            <person name="Teeling H."/>
        </authorList>
    </citation>
    <scope>NUCLEOTIDE SEQUENCE [LARGE SCALE GENOMIC DNA]</scope>
    <source>
        <strain evidence="3 4">Hel1_31_D35</strain>
    </source>
</reference>
<evidence type="ECO:0000256" key="1">
    <source>
        <dbReference type="SAM" id="MobiDB-lite"/>
    </source>
</evidence>
<dbReference type="KEGG" id="rfo:REIFOR_00506"/>
<dbReference type="PANTHER" id="PTHR38043">
    <property type="entry name" value="PROTEIN HEMX"/>
    <property type="match status" value="1"/>
</dbReference>
<proteinExistence type="predicted"/>
<organism evidence="3 4">
    <name type="scientific">Reinekea forsetii</name>
    <dbReference type="NCBI Taxonomy" id="1336806"/>
    <lineage>
        <taxon>Bacteria</taxon>
        <taxon>Pseudomonadati</taxon>
        <taxon>Pseudomonadota</taxon>
        <taxon>Gammaproteobacteria</taxon>
        <taxon>Oceanospirillales</taxon>
        <taxon>Saccharospirillaceae</taxon>
        <taxon>Reinekea</taxon>
    </lineage>
</organism>
<dbReference type="GO" id="GO:0032259">
    <property type="term" value="P:methylation"/>
    <property type="evidence" value="ECO:0007669"/>
    <property type="project" value="UniProtKB-KW"/>
</dbReference>
<dbReference type="GO" id="GO:0004851">
    <property type="term" value="F:uroporphyrin-III C-methyltransferase activity"/>
    <property type="evidence" value="ECO:0007669"/>
    <property type="project" value="UniProtKB-EC"/>
</dbReference>
<keyword evidence="3" id="KW-0489">Methyltransferase</keyword>
<keyword evidence="3" id="KW-0808">Transferase</keyword>
<dbReference type="PANTHER" id="PTHR38043:SF1">
    <property type="entry name" value="PROTEIN HEMX"/>
    <property type="match status" value="1"/>
</dbReference>
<feature type="region of interest" description="Disordered" evidence="1">
    <location>
        <begin position="1"/>
        <end position="67"/>
    </location>
</feature>
<name>A0A2K8KRZ2_9GAMM</name>
<evidence type="ECO:0000256" key="2">
    <source>
        <dbReference type="SAM" id="Phobius"/>
    </source>
</evidence>
<evidence type="ECO:0000313" key="3">
    <source>
        <dbReference type="EMBL" id="ATX75676.1"/>
    </source>
</evidence>
<dbReference type="EMBL" id="CP011797">
    <property type="protein sequence ID" value="ATX75676.1"/>
    <property type="molecule type" value="Genomic_DNA"/>
</dbReference>